<dbReference type="InterPro" id="IPR025970">
    <property type="entry name" value="SusE"/>
</dbReference>
<name>A0A6I4ITL2_9FLAO</name>
<feature type="domain" description="SusE outer membrane protein" evidence="1">
    <location>
        <begin position="35"/>
        <end position="134"/>
    </location>
</feature>
<dbReference type="Proteomes" id="UP000431264">
    <property type="component" value="Unassembled WGS sequence"/>
</dbReference>
<evidence type="ECO:0000313" key="3">
    <source>
        <dbReference type="Proteomes" id="UP000431264"/>
    </source>
</evidence>
<comment type="caution">
    <text evidence="2">The sequence shown here is derived from an EMBL/GenBank/DDBJ whole genome shotgun (WGS) entry which is preliminary data.</text>
</comment>
<dbReference type="AlphaFoldDB" id="A0A6I4ITL2"/>
<dbReference type="EMBL" id="WQLW01000011">
    <property type="protein sequence ID" value="MVO10219.1"/>
    <property type="molecule type" value="Genomic_DNA"/>
</dbReference>
<dbReference type="RefSeq" id="WP_140998649.1">
    <property type="nucleotide sequence ID" value="NZ_VDCZ01000011.1"/>
</dbReference>
<dbReference type="PROSITE" id="PS51257">
    <property type="entry name" value="PROKAR_LIPOPROTEIN"/>
    <property type="match status" value="1"/>
</dbReference>
<dbReference type="Gene3D" id="2.60.40.3620">
    <property type="match status" value="2"/>
</dbReference>
<keyword evidence="3" id="KW-1185">Reference proteome</keyword>
<reference evidence="3" key="1">
    <citation type="submission" date="2019-05" db="EMBL/GenBank/DDBJ databases">
        <title>Flavobacterium profundi sp. nov., isolated from a deep-sea seamount.</title>
        <authorList>
            <person name="Zhang D.-C."/>
        </authorList>
    </citation>
    <scope>NUCLEOTIDE SEQUENCE [LARGE SCALE GENOMIC DNA]</scope>
    <source>
        <strain evidence="3">TP390</strain>
    </source>
</reference>
<evidence type="ECO:0000313" key="2">
    <source>
        <dbReference type="EMBL" id="MVO10219.1"/>
    </source>
</evidence>
<proteinExistence type="predicted"/>
<dbReference type="Pfam" id="PF14292">
    <property type="entry name" value="SusE"/>
    <property type="match status" value="1"/>
</dbReference>
<accession>A0A6I4ITL2</accession>
<evidence type="ECO:0000259" key="1">
    <source>
        <dbReference type="Pfam" id="PF14292"/>
    </source>
</evidence>
<sequence>MKHYYKILFFIIMSWLFIGCEKDNLDPLGNWNLTPPTLIIPSDDINIELEEEAPNETVTFDWSPASSSADFAITYSVVFDTLGSTSFDTPILELSSGSAGKDHSLAISHRTIDEYLSYSGYPIDAFSKIAWTVKAKCLDRVVYASSHTISFKRFPTEIIPIKLYISGTATENNNDLNNAIALKRLNNASGAPSNTHEVYTQLTAGKTYKFYSEKQVPCHQYGTNSNGDLVKSGIPITVTESGEYRISVDLDNNTYDLLKIEKWSIVGDPINNGWGGDEPLTYQGGGIWKASIQLVNTGNFAFRANENWGYLLKRVTGTTNRVIMESQATSQGLSYEDIPSTNLGHYFITLNLSATGYTYSMEIDTTAPDPIATPDQLFLFANGTMIEEFNKSGDVFSLDKFIPLQASVNYSLNSESNGSGTSYAINGVLGDSSTPDADKVIGNNTIIESTNAITVATDRALRITIDFSQSKVNWDYYNFKLFHWQVWENRNEFTMTYQHPNTYTITTALSANYDMKFISPWDFDMGSTTPNDLTGSITNGGGSNINNITSAGNYLVTITLDDDYQSGTYTFVQQ</sequence>
<organism evidence="2 3">
    <name type="scientific">Flavobacterium profundi</name>
    <dbReference type="NCBI Taxonomy" id="1774945"/>
    <lineage>
        <taxon>Bacteria</taxon>
        <taxon>Pseudomonadati</taxon>
        <taxon>Bacteroidota</taxon>
        <taxon>Flavobacteriia</taxon>
        <taxon>Flavobacteriales</taxon>
        <taxon>Flavobacteriaceae</taxon>
        <taxon>Flavobacterium</taxon>
    </lineage>
</organism>
<dbReference type="OrthoDB" id="975117at2"/>
<gene>
    <name evidence="2" type="ORF">GOQ30_13685</name>
</gene>
<protein>
    <recommendedName>
        <fullName evidence="1">SusE outer membrane protein domain-containing protein</fullName>
    </recommendedName>
</protein>